<feature type="compositionally biased region" description="Low complexity" evidence="1">
    <location>
        <begin position="189"/>
        <end position="201"/>
    </location>
</feature>
<accession>A0A7C8NL54</accession>
<feature type="region of interest" description="Disordered" evidence="1">
    <location>
        <begin position="127"/>
        <end position="171"/>
    </location>
</feature>
<gene>
    <name evidence="2" type="ORF">TWF703_005947</name>
</gene>
<feature type="compositionally biased region" description="Basic and acidic residues" evidence="1">
    <location>
        <begin position="16"/>
        <end position="26"/>
    </location>
</feature>
<dbReference type="Proteomes" id="UP000480548">
    <property type="component" value="Unassembled WGS sequence"/>
</dbReference>
<feature type="region of interest" description="Disordered" evidence="1">
    <location>
        <begin position="345"/>
        <end position="459"/>
    </location>
</feature>
<feature type="compositionally biased region" description="Polar residues" evidence="1">
    <location>
        <begin position="355"/>
        <end position="410"/>
    </location>
</feature>
<comment type="caution">
    <text evidence="2">The sequence shown here is derived from an EMBL/GenBank/DDBJ whole genome shotgun (WGS) entry which is preliminary data.</text>
</comment>
<feature type="compositionally biased region" description="Basic and acidic residues" evidence="1">
    <location>
        <begin position="425"/>
        <end position="445"/>
    </location>
</feature>
<name>A0A7C8NL54_ORBOL</name>
<evidence type="ECO:0000256" key="1">
    <source>
        <dbReference type="SAM" id="MobiDB-lite"/>
    </source>
</evidence>
<feature type="compositionally biased region" description="Polar residues" evidence="1">
    <location>
        <begin position="148"/>
        <end position="171"/>
    </location>
</feature>
<proteinExistence type="predicted"/>
<dbReference type="EMBL" id="WIQZ01000314">
    <property type="protein sequence ID" value="KAF3118442.1"/>
    <property type="molecule type" value="Genomic_DNA"/>
</dbReference>
<protein>
    <submittedName>
        <fullName evidence="2">Uncharacterized protein</fullName>
    </submittedName>
</protein>
<evidence type="ECO:0000313" key="2">
    <source>
        <dbReference type="EMBL" id="KAF3118442.1"/>
    </source>
</evidence>
<dbReference type="AlphaFoldDB" id="A0A7C8NL54"/>
<organism evidence="2 3">
    <name type="scientific">Orbilia oligospora</name>
    <name type="common">Nematode-trapping fungus</name>
    <name type="synonym">Arthrobotrys oligospora</name>
    <dbReference type="NCBI Taxonomy" id="2813651"/>
    <lineage>
        <taxon>Eukaryota</taxon>
        <taxon>Fungi</taxon>
        <taxon>Dikarya</taxon>
        <taxon>Ascomycota</taxon>
        <taxon>Pezizomycotina</taxon>
        <taxon>Orbiliomycetes</taxon>
        <taxon>Orbiliales</taxon>
        <taxon>Orbiliaceae</taxon>
        <taxon>Orbilia</taxon>
    </lineage>
</organism>
<reference evidence="2 3" key="1">
    <citation type="submission" date="2019-06" db="EMBL/GenBank/DDBJ databases">
        <authorList>
            <person name="Palmer J.M."/>
        </authorList>
    </citation>
    <scope>NUCLEOTIDE SEQUENCE [LARGE SCALE GENOMIC DNA]</scope>
    <source>
        <strain evidence="2 3">TWF703</strain>
    </source>
</reference>
<feature type="region of interest" description="Disordered" evidence="1">
    <location>
        <begin position="184"/>
        <end position="206"/>
    </location>
</feature>
<sequence length="604" mass="65791">MPLTPTMPPTRNSTLRTERTHEENQERAYIAASHRTDRSLEARMESARRASEIHKQRTGKFFKITEKAVLAGEVYMDDDDEIPAPYYQLDQQLKPDAPNREEFFKRFVDYITVNVGLRRRLESAIGEAKVQSAGNGDPAVAHKRGPASASSGLQEGSALEQGQSPSTGIRIPSFSSTVFIPPYQGQLQSTTPEPSNSPSSPAMVTHTHPQVATAQFQPPISANGTQFHMGPVGLGTLPPHYFEGTYLGRRQTVPAIKIPQQISPPSASVPVSGLSQNPYYSAVLTPEQYQVLSQNFSTGRSSGSAAEAVGSPMSDISMASFRPPLNPTTPSVGSGSPEYLLVRRPSAPGRISDSPLRTSTFSPHLKQQQKLSTNSENFNMNTNLSIRRQTPNITTQDLNNPITSVTPTSREGTKSIPPSPATKRKATDISGEERPIKSSRSDDSPTRTSYSPVQNQAAQNPILDTDFGLFDFSLPQNYKDILYGPGMLMPGDAALSFAGLTARDFNCAGISTTCPTETPGISLPVYDISDSESGHNNATQNQSLPNNPPLTFNMSFSKHNNDSFENFEEMWRKYFLERGVQPYTENTGYPAGQHGIDPGGSFPS</sequence>
<evidence type="ECO:0000313" key="3">
    <source>
        <dbReference type="Proteomes" id="UP000480548"/>
    </source>
</evidence>
<feature type="region of interest" description="Disordered" evidence="1">
    <location>
        <begin position="1"/>
        <end position="27"/>
    </location>
</feature>